<dbReference type="PANTHER" id="PTHR48028">
    <property type="entry name" value="GLYCINE-RICH RNA-BINDING PROTEIN RZ1A"/>
    <property type="match status" value="1"/>
</dbReference>
<proteinExistence type="predicted"/>
<dbReference type="GO" id="GO:0003723">
    <property type="term" value="F:RNA binding"/>
    <property type="evidence" value="ECO:0007669"/>
    <property type="project" value="UniProtKB-UniRule"/>
</dbReference>
<organism evidence="5 6">
    <name type="scientific">Coptis chinensis</name>
    <dbReference type="NCBI Taxonomy" id="261450"/>
    <lineage>
        <taxon>Eukaryota</taxon>
        <taxon>Viridiplantae</taxon>
        <taxon>Streptophyta</taxon>
        <taxon>Embryophyta</taxon>
        <taxon>Tracheophyta</taxon>
        <taxon>Spermatophyta</taxon>
        <taxon>Magnoliopsida</taxon>
        <taxon>Ranunculales</taxon>
        <taxon>Ranunculaceae</taxon>
        <taxon>Coptidoideae</taxon>
        <taxon>Coptis</taxon>
    </lineage>
</organism>
<dbReference type="Proteomes" id="UP000631114">
    <property type="component" value="Unassembled WGS sequence"/>
</dbReference>
<keyword evidence="6" id="KW-1185">Reference proteome</keyword>
<dbReference type="AlphaFoldDB" id="A0A835HFJ5"/>
<reference evidence="5 6" key="1">
    <citation type="submission" date="2020-10" db="EMBL/GenBank/DDBJ databases">
        <title>The Coptis chinensis genome and diversification of protoberbering-type alkaloids.</title>
        <authorList>
            <person name="Wang B."/>
            <person name="Shu S."/>
            <person name="Song C."/>
            <person name="Liu Y."/>
        </authorList>
    </citation>
    <scope>NUCLEOTIDE SEQUENCE [LARGE SCALE GENOMIC DNA]</scope>
    <source>
        <strain evidence="5">HL-2020</strain>
        <tissue evidence="5">Leaf</tissue>
    </source>
</reference>
<dbReference type="Pfam" id="PF00076">
    <property type="entry name" value="RRM_1"/>
    <property type="match status" value="1"/>
</dbReference>
<protein>
    <recommendedName>
        <fullName evidence="4">RRM domain-containing protein</fullName>
    </recommendedName>
</protein>
<sequence length="175" mass="19389">MSEPVEYRCFIGGLSWSTSDRGLKHAFEKFGHLVEAKVVVDRFSGRSRGFGFVTFDEKKSMEEAIHEMNGVDLDGRAITVDKAQPHQGSGRDRDDDRDRRYSGGPDRNGDRYNGGRSKDSGSRGGSGSDRYSRDRSGPYERRGSGSGYRFGTCGASIDTHFSGSLQGIFFSTYQQ</sequence>
<evidence type="ECO:0000313" key="6">
    <source>
        <dbReference type="Proteomes" id="UP000631114"/>
    </source>
</evidence>
<accession>A0A835HFJ5</accession>
<evidence type="ECO:0000256" key="2">
    <source>
        <dbReference type="PROSITE-ProRule" id="PRU00176"/>
    </source>
</evidence>
<feature type="region of interest" description="Disordered" evidence="3">
    <location>
        <begin position="74"/>
        <end position="147"/>
    </location>
</feature>
<dbReference type="CDD" id="cd21608">
    <property type="entry name" value="RRM2_NsCP33_like"/>
    <property type="match status" value="1"/>
</dbReference>
<dbReference type="SMART" id="SM00360">
    <property type="entry name" value="RRM"/>
    <property type="match status" value="1"/>
</dbReference>
<keyword evidence="1 2" id="KW-0694">RNA-binding</keyword>
<dbReference type="PANTHER" id="PTHR48028:SF2">
    <property type="entry name" value="GLYCINE-RICH RNA-BINDING PROTEIN RZ1A"/>
    <property type="match status" value="1"/>
</dbReference>
<feature type="compositionally biased region" description="Basic and acidic residues" evidence="3">
    <location>
        <begin position="89"/>
        <end position="101"/>
    </location>
</feature>
<dbReference type="SUPFAM" id="SSF54928">
    <property type="entry name" value="RNA-binding domain, RBD"/>
    <property type="match status" value="1"/>
</dbReference>
<evidence type="ECO:0000259" key="4">
    <source>
        <dbReference type="PROSITE" id="PS50102"/>
    </source>
</evidence>
<name>A0A835HFJ5_9MAGN</name>
<dbReference type="EMBL" id="JADFTS010000006">
    <property type="protein sequence ID" value="KAF9599660.1"/>
    <property type="molecule type" value="Genomic_DNA"/>
</dbReference>
<comment type="caution">
    <text evidence="5">The sequence shown here is derived from an EMBL/GenBank/DDBJ whole genome shotgun (WGS) entry which is preliminary data.</text>
</comment>
<dbReference type="PROSITE" id="PS50102">
    <property type="entry name" value="RRM"/>
    <property type="match status" value="1"/>
</dbReference>
<dbReference type="InterPro" id="IPR048289">
    <property type="entry name" value="RRM2_NsCP33-like"/>
</dbReference>
<evidence type="ECO:0000313" key="5">
    <source>
        <dbReference type="EMBL" id="KAF9599660.1"/>
    </source>
</evidence>
<dbReference type="InterPro" id="IPR051106">
    <property type="entry name" value="RNA-bind/splicing_reg"/>
</dbReference>
<dbReference type="OrthoDB" id="439808at2759"/>
<gene>
    <name evidence="5" type="ORF">IFM89_001606</name>
</gene>
<feature type="compositionally biased region" description="Basic and acidic residues" evidence="3">
    <location>
        <begin position="130"/>
        <end position="143"/>
    </location>
</feature>
<evidence type="ECO:0000256" key="1">
    <source>
        <dbReference type="ARBA" id="ARBA00022884"/>
    </source>
</evidence>
<dbReference type="InterPro" id="IPR035979">
    <property type="entry name" value="RBD_domain_sf"/>
</dbReference>
<dbReference type="InterPro" id="IPR000504">
    <property type="entry name" value="RRM_dom"/>
</dbReference>
<evidence type="ECO:0000256" key="3">
    <source>
        <dbReference type="SAM" id="MobiDB-lite"/>
    </source>
</evidence>
<feature type="domain" description="RRM" evidence="4">
    <location>
        <begin position="7"/>
        <end position="85"/>
    </location>
</feature>
<dbReference type="Gene3D" id="3.30.70.330">
    <property type="match status" value="1"/>
</dbReference>
<dbReference type="InterPro" id="IPR012677">
    <property type="entry name" value="Nucleotide-bd_a/b_plait_sf"/>
</dbReference>